<sequence length="59" mass="6856">MTLLLIILCVVVLAMHYYPDYFSDFLHTIKTTYLRPEISIFELLILGIIVLLLWTIISG</sequence>
<proteinExistence type="predicted"/>
<dbReference type="GeneID" id="55412579"/>
<name>A0A6S4PFY1_9CAUD</name>
<organism evidence="2 3">
    <name type="scientific">uncultured phage_MedDCM-OCT-S28-C10</name>
    <dbReference type="NCBI Taxonomy" id="2741077"/>
    <lineage>
        <taxon>Viruses</taxon>
        <taxon>Duplodnaviria</taxon>
        <taxon>Heunggongvirae</taxon>
        <taxon>Uroviricota</taxon>
        <taxon>Caudoviricetes</taxon>
        <taxon>Autographivirales</taxon>
        <taxon>Votkovvirus</taxon>
        <taxon>Votkovvirus S28C10</taxon>
    </lineage>
</organism>
<dbReference type="KEGG" id="vg:55412579"/>
<dbReference type="EMBL" id="AP013540">
    <property type="protein sequence ID" value="BAQ94063.1"/>
    <property type="molecule type" value="Genomic_DNA"/>
</dbReference>
<keyword evidence="1" id="KW-0812">Transmembrane</keyword>
<evidence type="ECO:0000313" key="2">
    <source>
        <dbReference type="EMBL" id="BAQ94063.1"/>
    </source>
</evidence>
<evidence type="ECO:0000256" key="1">
    <source>
        <dbReference type="SAM" id="Phobius"/>
    </source>
</evidence>
<keyword evidence="1" id="KW-1133">Transmembrane helix</keyword>
<dbReference type="Proteomes" id="UP000505345">
    <property type="component" value="Segment"/>
</dbReference>
<evidence type="ECO:0000313" key="3">
    <source>
        <dbReference type="Proteomes" id="UP000505345"/>
    </source>
</evidence>
<protein>
    <submittedName>
        <fullName evidence="2">Uncharacterized protein</fullName>
    </submittedName>
</protein>
<accession>A0A6S4PFY1</accession>
<reference evidence="2 3" key="1">
    <citation type="journal article" date="2013" name="PLoS Genet.">
        <title>Expanding the Marine Virosphere Using Metagenomics.</title>
        <authorList>
            <person name="Mizuno C.M."/>
            <person name="Rodriguez-Valera F."/>
            <person name="Kimes N.E."/>
            <person name="Ghai R."/>
        </authorList>
    </citation>
    <scope>NUCLEOTIDE SEQUENCE [LARGE SCALE GENOMIC DNA]</scope>
    <source>
        <strain evidence="2">UvMED-CGR-C62A-MedDCM-OCT-S28-C10</strain>
    </source>
</reference>
<keyword evidence="3" id="KW-1185">Reference proteome</keyword>
<dbReference type="RefSeq" id="YP_009778121.1">
    <property type="nucleotide sequence ID" value="NC_047711.1"/>
</dbReference>
<feature type="transmembrane region" description="Helical" evidence="1">
    <location>
        <begin position="38"/>
        <end position="57"/>
    </location>
</feature>
<keyword evidence="1" id="KW-0472">Membrane</keyword>